<organism evidence="2 3">
    <name type="scientific">Lupinus albus</name>
    <name type="common">White lupine</name>
    <name type="synonym">Lupinus termis</name>
    <dbReference type="NCBI Taxonomy" id="3870"/>
    <lineage>
        <taxon>Eukaryota</taxon>
        <taxon>Viridiplantae</taxon>
        <taxon>Streptophyta</taxon>
        <taxon>Embryophyta</taxon>
        <taxon>Tracheophyta</taxon>
        <taxon>Spermatophyta</taxon>
        <taxon>Magnoliopsida</taxon>
        <taxon>eudicotyledons</taxon>
        <taxon>Gunneridae</taxon>
        <taxon>Pentapetalae</taxon>
        <taxon>rosids</taxon>
        <taxon>fabids</taxon>
        <taxon>Fabales</taxon>
        <taxon>Fabaceae</taxon>
        <taxon>Papilionoideae</taxon>
        <taxon>50 kb inversion clade</taxon>
        <taxon>genistoids sensu lato</taxon>
        <taxon>core genistoids</taxon>
        <taxon>Genisteae</taxon>
        <taxon>Lupinus</taxon>
    </lineage>
</organism>
<dbReference type="GO" id="GO:0034647">
    <property type="term" value="F:histone H3K4me/H3K4me2/H3K4me3 demethylase activity"/>
    <property type="evidence" value="ECO:0007669"/>
    <property type="project" value="TreeGrafter"/>
</dbReference>
<dbReference type="EMBL" id="WOCE01000006">
    <property type="protein sequence ID" value="KAE9611434.1"/>
    <property type="molecule type" value="Genomic_DNA"/>
</dbReference>
<dbReference type="PROSITE" id="PS51183">
    <property type="entry name" value="JMJN"/>
    <property type="match status" value="1"/>
</dbReference>
<feature type="domain" description="JmjN" evidence="1">
    <location>
        <begin position="16"/>
        <end position="57"/>
    </location>
</feature>
<dbReference type="AlphaFoldDB" id="A0A6A4QDX0"/>
<dbReference type="Gene3D" id="2.60.120.650">
    <property type="entry name" value="Cupin"/>
    <property type="match status" value="1"/>
</dbReference>
<dbReference type="InterPro" id="IPR003349">
    <property type="entry name" value="JmjN"/>
</dbReference>
<protein>
    <submittedName>
        <fullName evidence="2">Putative transcription factor &amp; chromatin remodeling JmjN family</fullName>
    </submittedName>
</protein>
<reference evidence="3" key="1">
    <citation type="journal article" date="2020" name="Nat. Commun.">
        <title>Genome sequence of the cluster root forming white lupin.</title>
        <authorList>
            <person name="Hufnagel B."/>
            <person name="Marques A."/>
            <person name="Soriano A."/>
            <person name="Marques L."/>
            <person name="Divol F."/>
            <person name="Doumas P."/>
            <person name="Sallet E."/>
            <person name="Mancinotti D."/>
            <person name="Carrere S."/>
            <person name="Marande W."/>
            <person name="Arribat S."/>
            <person name="Keller J."/>
            <person name="Huneau C."/>
            <person name="Blein T."/>
            <person name="Aime D."/>
            <person name="Laguerre M."/>
            <person name="Taylor J."/>
            <person name="Schubert V."/>
            <person name="Nelson M."/>
            <person name="Geu-Flores F."/>
            <person name="Crespi M."/>
            <person name="Gallardo-Guerrero K."/>
            <person name="Delaux P.-M."/>
            <person name="Salse J."/>
            <person name="Berges H."/>
            <person name="Guyot R."/>
            <person name="Gouzy J."/>
            <person name="Peret B."/>
        </authorList>
    </citation>
    <scope>NUCLEOTIDE SEQUENCE [LARGE SCALE GENOMIC DNA]</scope>
    <source>
        <strain evidence="3">cv. Amiga</strain>
    </source>
</reference>
<evidence type="ECO:0000313" key="3">
    <source>
        <dbReference type="Proteomes" id="UP000447434"/>
    </source>
</evidence>
<evidence type="ECO:0000259" key="1">
    <source>
        <dbReference type="PROSITE" id="PS51183"/>
    </source>
</evidence>
<dbReference type="Proteomes" id="UP000447434">
    <property type="component" value="Chromosome 6"/>
</dbReference>
<accession>A0A6A4QDX0</accession>
<sequence length="63" mass="7091">MGNVEIPNWLEGLSLAPEFHPTDTEFADPIAYISKIEKEASTFGICKIIPPLPNLQKNMFFLI</sequence>
<evidence type="ECO:0000313" key="2">
    <source>
        <dbReference type="EMBL" id="KAE9611434.1"/>
    </source>
</evidence>
<gene>
    <name evidence="2" type="ORF">Lalb_Chr06g0162431</name>
</gene>
<comment type="caution">
    <text evidence="2">The sequence shown here is derived from an EMBL/GenBank/DDBJ whole genome shotgun (WGS) entry which is preliminary data.</text>
</comment>
<dbReference type="SMART" id="SM00545">
    <property type="entry name" value="JmjN"/>
    <property type="match status" value="1"/>
</dbReference>
<dbReference type="GO" id="GO:0010468">
    <property type="term" value="P:regulation of gene expression"/>
    <property type="evidence" value="ECO:0007669"/>
    <property type="project" value="TreeGrafter"/>
</dbReference>
<dbReference type="GO" id="GO:0005634">
    <property type="term" value="C:nucleus"/>
    <property type="evidence" value="ECO:0007669"/>
    <property type="project" value="TreeGrafter"/>
</dbReference>
<dbReference type="PANTHER" id="PTHR10694">
    <property type="entry name" value="LYSINE-SPECIFIC DEMETHYLASE"/>
    <property type="match status" value="1"/>
</dbReference>
<dbReference type="PANTHER" id="PTHR10694:SF45">
    <property type="entry name" value="LYSINE-SPECIFIC DEMETHYLASE ELF6"/>
    <property type="match status" value="1"/>
</dbReference>
<dbReference type="GO" id="GO:0000785">
    <property type="term" value="C:chromatin"/>
    <property type="evidence" value="ECO:0007669"/>
    <property type="project" value="TreeGrafter"/>
</dbReference>
<keyword evidence="3" id="KW-1185">Reference proteome</keyword>
<dbReference type="Pfam" id="PF02375">
    <property type="entry name" value="JmjN"/>
    <property type="match status" value="1"/>
</dbReference>
<name>A0A6A4QDX0_LUPAL</name>
<dbReference type="OrthoDB" id="9547406at2759"/>
<proteinExistence type="predicted"/>